<dbReference type="EMBL" id="JACIBY010000009">
    <property type="protein sequence ID" value="MBB3839983.1"/>
    <property type="molecule type" value="Genomic_DNA"/>
</dbReference>
<evidence type="ECO:0000313" key="2">
    <source>
        <dbReference type="Proteomes" id="UP000541352"/>
    </source>
</evidence>
<dbReference type="AlphaFoldDB" id="A0A7W6ERV9"/>
<keyword evidence="2" id="KW-1185">Reference proteome</keyword>
<accession>A0A7W6ERV9</accession>
<gene>
    <name evidence="1" type="ORF">FHS57_003996</name>
</gene>
<protein>
    <submittedName>
        <fullName evidence="1">Uncharacterized protein</fullName>
    </submittedName>
</protein>
<name>A0A7W6ERV9_9BACT</name>
<proteinExistence type="predicted"/>
<organism evidence="1 2">
    <name type="scientific">Runella defluvii</name>
    <dbReference type="NCBI Taxonomy" id="370973"/>
    <lineage>
        <taxon>Bacteria</taxon>
        <taxon>Pseudomonadati</taxon>
        <taxon>Bacteroidota</taxon>
        <taxon>Cytophagia</taxon>
        <taxon>Cytophagales</taxon>
        <taxon>Spirosomataceae</taxon>
        <taxon>Runella</taxon>
    </lineage>
</organism>
<reference evidence="1 2" key="1">
    <citation type="submission" date="2020-08" db="EMBL/GenBank/DDBJ databases">
        <title>Genomic Encyclopedia of Type Strains, Phase IV (KMG-IV): sequencing the most valuable type-strain genomes for metagenomic binning, comparative biology and taxonomic classification.</title>
        <authorList>
            <person name="Goeker M."/>
        </authorList>
    </citation>
    <scope>NUCLEOTIDE SEQUENCE [LARGE SCALE GENOMIC DNA]</scope>
    <source>
        <strain evidence="1 2">DSM 17976</strain>
    </source>
</reference>
<dbReference type="Proteomes" id="UP000541352">
    <property type="component" value="Unassembled WGS sequence"/>
</dbReference>
<sequence>MSNRVVESYWQMLEGLDEQAKLELANRLKISIQKKTVRNLRSARYFVGSWDDSSTAEEIIDEIKQARRFNRTLESL</sequence>
<evidence type="ECO:0000313" key="1">
    <source>
        <dbReference type="EMBL" id="MBB3839983.1"/>
    </source>
</evidence>
<comment type="caution">
    <text evidence="1">The sequence shown here is derived from an EMBL/GenBank/DDBJ whole genome shotgun (WGS) entry which is preliminary data.</text>
</comment>